<evidence type="ECO:0000313" key="3">
    <source>
        <dbReference type="Proteomes" id="UP000464214"/>
    </source>
</evidence>
<dbReference type="GO" id="GO:0016747">
    <property type="term" value="F:acyltransferase activity, transferring groups other than amino-acyl groups"/>
    <property type="evidence" value="ECO:0007669"/>
    <property type="project" value="InterPro"/>
</dbReference>
<dbReference type="InterPro" id="IPR053144">
    <property type="entry name" value="Acetyltransferase_Butenolide"/>
</dbReference>
<dbReference type="RefSeq" id="WP_160692820.1">
    <property type="nucleotide sequence ID" value="NZ_CP047897.1"/>
</dbReference>
<dbReference type="PANTHER" id="PTHR43233">
    <property type="entry name" value="FAMILY N-ACETYLTRANSFERASE, PUTATIVE (AFU_ORTHOLOGUE AFUA_6G03350)-RELATED"/>
    <property type="match status" value="1"/>
</dbReference>
<dbReference type="Proteomes" id="UP000464214">
    <property type="component" value="Chromosome"/>
</dbReference>
<accession>A0A6P1P1A9</accession>
<dbReference type="KEGG" id="nib:GU926_13695"/>
<keyword evidence="2" id="KW-0808">Transferase</keyword>
<dbReference type="InterPro" id="IPR000182">
    <property type="entry name" value="GNAT_dom"/>
</dbReference>
<dbReference type="AlphaFoldDB" id="A0A6P1P1A9"/>
<dbReference type="SUPFAM" id="SSF55729">
    <property type="entry name" value="Acyl-CoA N-acyltransferases (Nat)"/>
    <property type="match status" value="1"/>
</dbReference>
<evidence type="ECO:0000313" key="2">
    <source>
        <dbReference type="EMBL" id="QHL88428.1"/>
    </source>
</evidence>
<keyword evidence="3" id="KW-1185">Reference proteome</keyword>
<dbReference type="EMBL" id="CP047897">
    <property type="protein sequence ID" value="QHL88428.1"/>
    <property type="molecule type" value="Genomic_DNA"/>
</dbReference>
<organism evidence="2 3">
    <name type="scientific">Nibribacter ruber</name>
    <dbReference type="NCBI Taxonomy" id="2698458"/>
    <lineage>
        <taxon>Bacteria</taxon>
        <taxon>Pseudomonadati</taxon>
        <taxon>Bacteroidota</taxon>
        <taxon>Cytophagia</taxon>
        <taxon>Cytophagales</taxon>
        <taxon>Hymenobacteraceae</taxon>
        <taxon>Nibribacter</taxon>
    </lineage>
</organism>
<gene>
    <name evidence="2" type="ORF">GU926_13695</name>
</gene>
<name>A0A6P1P1A9_9BACT</name>
<dbReference type="PANTHER" id="PTHR43233:SF1">
    <property type="entry name" value="FAMILY N-ACETYLTRANSFERASE, PUTATIVE (AFU_ORTHOLOGUE AFUA_6G03350)-RELATED"/>
    <property type="match status" value="1"/>
</dbReference>
<dbReference type="Gene3D" id="3.40.630.30">
    <property type="match status" value="1"/>
</dbReference>
<sequence length="154" mass="17682">MDLNQHRPLDFLLSFDKARLQLDVIHGYLAKSYWSPGIPREVVERAIENSLCVGVYHQEKQVAFARLITDFATFAYLCDVFVLEESRGQGLSKWMLEALQAHPQLQGLRRWLLATRDAHSLYAQFGFTPLPSAEPFMQLHTPNAYQTAAFLDQK</sequence>
<proteinExistence type="predicted"/>
<feature type="domain" description="N-acetyltransferase" evidence="1">
    <location>
        <begin position="13"/>
        <end position="142"/>
    </location>
</feature>
<dbReference type="CDD" id="cd04301">
    <property type="entry name" value="NAT_SF"/>
    <property type="match status" value="1"/>
</dbReference>
<protein>
    <submittedName>
        <fullName evidence="2">GNAT family N-acetyltransferase</fullName>
    </submittedName>
</protein>
<reference evidence="2 3" key="1">
    <citation type="submission" date="2020-01" db="EMBL/GenBank/DDBJ databases">
        <authorList>
            <person name="Kim M."/>
        </authorList>
    </citation>
    <scope>NUCLEOTIDE SEQUENCE [LARGE SCALE GENOMIC DNA]</scope>
    <source>
        <strain evidence="2 3">BT10</strain>
    </source>
</reference>
<dbReference type="Pfam" id="PF13508">
    <property type="entry name" value="Acetyltransf_7"/>
    <property type="match status" value="1"/>
</dbReference>
<dbReference type="InterPro" id="IPR016181">
    <property type="entry name" value="Acyl_CoA_acyltransferase"/>
</dbReference>
<dbReference type="PROSITE" id="PS51186">
    <property type="entry name" value="GNAT"/>
    <property type="match status" value="1"/>
</dbReference>
<evidence type="ECO:0000259" key="1">
    <source>
        <dbReference type="PROSITE" id="PS51186"/>
    </source>
</evidence>